<dbReference type="SUPFAM" id="SSF52540">
    <property type="entry name" value="P-loop containing nucleoside triphosphate hydrolases"/>
    <property type="match status" value="1"/>
</dbReference>
<protein>
    <recommendedName>
        <fullName evidence="3">Sulfotransferase family protein</fullName>
    </recommendedName>
</protein>
<evidence type="ECO:0000313" key="1">
    <source>
        <dbReference type="EMBL" id="ABG60120.1"/>
    </source>
</evidence>
<evidence type="ECO:0008006" key="3">
    <source>
        <dbReference type="Google" id="ProtNLM"/>
    </source>
</evidence>
<keyword evidence="2" id="KW-1185">Reference proteome</keyword>
<name>A0A6N4SUN3_CYTH3</name>
<gene>
    <name evidence="1" type="ordered locus">CHU_2873</name>
</gene>
<organism evidence="1 2">
    <name type="scientific">Cytophaga hutchinsonii (strain ATCC 33406 / DSM 1761 / CIP 103989 / NBRC 15051 / NCIMB 9469 / D465)</name>
    <dbReference type="NCBI Taxonomy" id="269798"/>
    <lineage>
        <taxon>Bacteria</taxon>
        <taxon>Pseudomonadati</taxon>
        <taxon>Bacteroidota</taxon>
        <taxon>Cytophagia</taxon>
        <taxon>Cytophagales</taxon>
        <taxon>Cytophagaceae</taxon>
        <taxon>Cytophaga</taxon>
    </lineage>
</organism>
<sequence length="331" mass="38655">MPLLYRNSNMETGVATHPIFNWMPYKLIEKEGVVFVEWIYLGEKRFTDPFFDDTIARCKSLPHNSTGYKIISTADNVVEWAEEIKPVQISGFIFHVSRCGSTMVSQLLAIPASCIVISEAPLIDQILRNTSLSRPEKIPLIQAVFKFFGRKRFEEETQVILKMDAWHLFEIKNIRNFFPDVPFAILYRNPIEVIRSHKRLRGMHMIPELLSQAIFASEEIEIKKLSLDQYGVRVLEKYFQAIADFSAVDSNTKIFDYRQGIENIIRELDIFFALFHSEKMYTQMQERLKTHSKNPEGSFQCDEEVQINDLDLTQVNNLYQQIALLSHRKIY</sequence>
<dbReference type="EMBL" id="CP000383">
    <property type="protein sequence ID" value="ABG60120.1"/>
    <property type="molecule type" value="Genomic_DNA"/>
</dbReference>
<dbReference type="InterPro" id="IPR027417">
    <property type="entry name" value="P-loop_NTPase"/>
</dbReference>
<evidence type="ECO:0000313" key="2">
    <source>
        <dbReference type="Proteomes" id="UP000001822"/>
    </source>
</evidence>
<reference evidence="1 2" key="1">
    <citation type="journal article" date="2007" name="Appl. Environ. Microbiol.">
        <title>Genome sequence of the cellulolytic gliding bacterium Cytophaga hutchinsonii.</title>
        <authorList>
            <person name="Xie G."/>
            <person name="Bruce D.C."/>
            <person name="Challacombe J.F."/>
            <person name="Chertkov O."/>
            <person name="Detter J.C."/>
            <person name="Gilna P."/>
            <person name="Han C.S."/>
            <person name="Lucas S."/>
            <person name="Misra M."/>
            <person name="Myers G.L."/>
            <person name="Richardson P."/>
            <person name="Tapia R."/>
            <person name="Thayer N."/>
            <person name="Thompson L.S."/>
            <person name="Brettin T.S."/>
            <person name="Henrissat B."/>
            <person name="Wilson D.B."/>
            <person name="McBride M.J."/>
        </authorList>
    </citation>
    <scope>NUCLEOTIDE SEQUENCE [LARGE SCALE GENOMIC DNA]</scope>
    <source>
        <strain evidence="2">ATCC 33406 / DSM 1761 / CIP 103989 / NBRC 15051 / NCIMB 9469 / D465</strain>
    </source>
</reference>
<dbReference type="AlphaFoldDB" id="A0A6N4SUN3"/>
<proteinExistence type="predicted"/>
<dbReference type="Gene3D" id="3.40.50.300">
    <property type="entry name" value="P-loop containing nucleotide triphosphate hydrolases"/>
    <property type="match status" value="1"/>
</dbReference>
<dbReference type="Proteomes" id="UP000001822">
    <property type="component" value="Chromosome"/>
</dbReference>
<accession>A0A6N4SUN3</accession>
<dbReference type="KEGG" id="chu:CHU_2873"/>